<evidence type="ECO:0008006" key="5">
    <source>
        <dbReference type="Google" id="ProtNLM"/>
    </source>
</evidence>
<protein>
    <recommendedName>
        <fullName evidence="5">CopC domain-containing protein</fullName>
    </recommendedName>
</protein>
<keyword evidence="1" id="KW-1133">Transmembrane helix</keyword>
<gene>
    <name evidence="3" type="ORF">Asi02nite_57900</name>
</gene>
<keyword evidence="2" id="KW-0732">Signal</keyword>
<name>A0ABQ4CYA7_9ACTN</name>
<evidence type="ECO:0000313" key="4">
    <source>
        <dbReference type="Proteomes" id="UP000604117"/>
    </source>
</evidence>
<organism evidence="3 4">
    <name type="scientific">Asanoa siamensis</name>
    <dbReference type="NCBI Taxonomy" id="926357"/>
    <lineage>
        <taxon>Bacteria</taxon>
        <taxon>Bacillati</taxon>
        <taxon>Actinomycetota</taxon>
        <taxon>Actinomycetes</taxon>
        <taxon>Micromonosporales</taxon>
        <taxon>Micromonosporaceae</taxon>
        <taxon>Asanoa</taxon>
    </lineage>
</organism>
<accession>A0ABQ4CYA7</accession>
<dbReference type="RefSeq" id="WP_203717153.1">
    <property type="nucleotide sequence ID" value="NZ_BONE01000057.1"/>
</dbReference>
<evidence type="ECO:0000256" key="1">
    <source>
        <dbReference type="SAM" id="Phobius"/>
    </source>
</evidence>
<dbReference type="EMBL" id="BONE01000057">
    <property type="protein sequence ID" value="GIF76272.1"/>
    <property type="molecule type" value="Genomic_DNA"/>
</dbReference>
<keyword evidence="1" id="KW-0812">Transmembrane</keyword>
<evidence type="ECO:0000313" key="3">
    <source>
        <dbReference type="EMBL" id="GIF76272.1"/>
    </source>
</evidence>
<reference evidence="3 4" key="1">
    <citation type="submission" date="2021-01" db="EMBL/GenBank/DDBJ databases">
        <title>Whole genome shotgun sequence of Asanoa siamensis NBRC 107932.</title>
        <authorList>
            <person name="Komaki H."/>
            <person name="Tamura T."/>
        </authorList>
    </citation>
    <scope>NUCLEOTIDE SEQUENCE [LARGE SCALE GENOMIC DNA]</scope>
    <source>
        <strain evidence="3 4">NBRC 107932</strain>
    </source>
</reference>
<sequence length="176" mass="18323">MSVLRRLVAAIFTATLLALVPGLPAYAHDGPVTLDVAGDGAGGVTVRAIFTKDQHPVETGVRLVLNATGEGGRTVGPLQLNPSAEGKGFYSSGPVLTPGTWEVAVTAPAPHPGKALVKVEARVAQQMPPAPPREHDATSTLTGRFGWLWWLLGAILVILVLGAIAQSRGNRAKTRT</sequence>
<comment type="caution">
    <text evidence="3">The sequence shown here is derived from an EMBL/GenBank/DDBJ whole genome shotgun (WGS) entry which is preliminary data.</text>
</comment>
<proteinExistence type="predicted"/>
<keyword evidence="1" id="KW-0472">Membrane</keyword>
<feature type="signal peptide" evidence="2">
    <location>
        <begin position="1"/>
        <end position="27"/>
    </location>
</feature>
<feature type="transmembrane region" description="Helical" evidence="1">
    <location>
        <begin position="147"/>
        <end position="165"/>
    </location>
</feature>
<evidence type="ECO:0000256" key="2">
    <source>
        <dbReference type="SAM" id="SignalP"/>
    </source>
</evidence>
<keyword evidence="4" id="KW-1185">Reference proteome</keyword>
<dbReference type="Proteomes" id="UP000604117">
    <property type="component" value="Unassembled WGS sequence"/>
</dbReference>
<feature type="chain" id="PRO_5047009095" description="CopC domain-containing protein" evidence="2">
    <location>
        <begin position="28"/>
        <end position="176"/>
    </location>
</feature>